<accession>A0ABV3BZS8</accession>
<dbReference type="InterPro" id="IPR049979">
    <property type="entry name" value="Cys_resp_CS_actino"/>
</dbReference>
<gene>
    <name evidence="1" type="ORF">ABZ921_34805</name>
</gene>
<dbReference type="RefSeq" id="WP_350893136.1">
    <property type="nucleotide sequence ID" value="NZ_JBEYXV010000022.1"/>
</dbReference>
<keyword evidence="2" id="KW-1185">Reference proteome</keyword>
<comment type="caution">
    <text evidence="1">The sequence shown here is derived from an EMBL/GenBank/DDBJ whole genome shotgun (WGS) entry which is preliminary data.</text>
</comment>
<dbReference type="Proteomes" id="UP001551176">
    <property type="component" value="Unassembled WGS sequence"/>
</dbReference>
<dbReference type="EMBL" id="JBEYXV010000022">
    <property type="protein sequence ID" value="MEU6825812.1"/>
    <property type="molecule type" value="Genomic_DNA"/>
</dbReference>
<reference evidence="1 2" key="1">
    <citation type="submission" date="2024-06" db="EMBL/GenBank/DDBJ databases">
        <title>The Natural Products Discovery Center: Release of the First 8490 Sequenced Strains for Exploring Actinobacteria Biosynthetic Diversity.</title>
        <authorList>
            <person name="Kalkreuter E."/>
            <person name="Kautsar S.A."/>
            <person name="Yang D."/>
            <person name="Bader C.D."/>
            <person name="Teijaro C.N."/>
            <person name="Fluegel L."/>
            <person name="Davis C.M."/>
            <person name="Simpson J.R."/>
            <person name="Lauterbach L."/>
            <person name="Steele A.D."/>
            <person name="Gui C."/>
            <person name="Meng S."/>
            <person name="Li G."/>
            <person name="Viehrig K."/>
            <person name="Ye F."/>
            <person name="Su P."/>
            <person name="Kiefer A.F."/>
            <person name="Nichols A."/>
            <person name="Cepeda A.J."/>
            <person name="Yan W."/>
            <person name="Fan B."/>
            <person name="Jiang Y."/>
            <person name="Adhikari A."/>
            <person name="Zheng C.-J."/>
            <person name="Schuster L."/>
            <person name="Cowan T.M."/>
            <person name="Smanski M.J."/>
            <person name="Chevrette M.G."/>
            <person name="De Carvalho L.P.S."/>
            <person name="Shen B."/>
        </authorList>
    </citation>
    <scope>NUCLEOTIDE SEQUENCE [LARGE SCALE GENOMIC DNA]</scope>
    <source>
        <strain evidence="1 2">NPDC046838</strain>
    </source>
</reference>
<proteinExistence type="predicted"/>
<name>A0ABV3BZS8_9ACTN</name>
<dbReference type="NCBIfam" id="NF042934">
    <property type="entry name" value="cis_reg_atten"/>
    <property type="match status" value="1"/>
</dbReference>
<protein>
    <submittedName>
        <fullName evidence="1">Leader peptide</fullName>
    </submittedName>
</protein>
<organism evidence="1 2">
    <name type="scientific">Streptomyces atriruber</name>
    <dbReference type="NCBI Taxonomy" id="545121"/>
    <lineage>
        <taxon>Bacteria</taxon>
        <taxon>Bacillati</taxon>
        <taxon>Actinomycetota</taxon>
        <taxon>Actinomycetes</taxon>
        <taxon>Kitasatosporales</taxon>
        <taxon>Streptomycetaceae</taxon>
        <taxon>Streptomyces</taxon>
    </lineage>
</organism>
<evidence type="ECO:0000313" key="2">
    <source>
        <dbReference type="Proteomes" id="UP001551176"/>
    </source>
</evidence>
<sequence length="26" mass="3063">MHRQADLTKRRAVDLCRVAAMLCRTF</sequence>
<evidence type="ECO:0000313" key="1">
    <source>
        <dbReference type="EMBL" id="MEU6825812.1"/>
    </source>
</evidence>